<feature type="chain" id="PRO_5024985839" evidence="3">
    <location>
        <begin position="24"/>
        <end position="332"/>
    </location>
</feature>
<name>A0A654IJ09_9MOLU</name>
<dbReference type="EMBL" id="LR739235">
    <property type="protein sequence ID" value="VZR97067.1"/>
    <property type="molecule type" value="Genomic_DNA"/>
</dbReference>
<keyword evidence="2" id="KW-0812">Transmembrane</keyword>
<accession>A0A654IJ09</accession>
<keyword evidence="2" id="KW-0472">Membrane</keyword>
<keyword evidence="3" id="KW-0732">Signal</keyword>
<sequence length="332" mass="38020">MKINLLLLTISKLSIISFLSVFSTSFKNNFVPNYQTKKEMKAETTKTEQPHKYKDGDKTEIIQIGFYKRGTVVTIRQIPYYVKKVPEQLPEEIESLYRAFAHRYKKQDHPTVTGFEKWNTSKIKDMSYVFYDNEIIDADLSQWKTNNVTNMQGMFKNAVKFNNGDKPLRWKIDNVENMEEMFNGATNFNQDLKDWNVDKVKKNKNFSRGSGIHNSENKKPKWNGISEINDPIEEKIENKEPKVITHPSPTPKPKVTIPLTKIITPVAKSNQSPKTTPKPNSNLVIPKSTMTQSNQSSKKLSTPAIVGIVIGTQAVLTSLGFGIPYIIKRFKK</sequence>
<dbReference type="InterPro" id="IPR005046">
    <property type="entry name" value="DUF285"/>
</dbReference>
<feature type="compositionally biased region" description="Polar residues" evidence="1">
    <location>
        <begin position="267"/>
        <end position="298"/>
    </location>
</feature>
<evidence type="ECO:0000313" key="4">
    <source>
        <dbReference type="EMBL" id="VZR97067.1"/>
    </source>
</evidence>
<evidence type="ECO:0000256" key="1">
    <source>
        <dbReference type="SAM" id="MobiDB-lite"/>
    </source>
</evidence>
<feature type="transmembrane region" description="Helical" evidence="2">
    <location>
        <begin position="304"/>
        <end position="327"/>
    </location>
</feature>
<keyword evidence="2" id="KW-1133">Transmembrane helix</keyword>
<evidence type="ECO:0000256" key="3">
    <source>
        <dbReference type="SAM" id="SignalP"/>
    </source>
</evidence>
<organism evidence="4">
    <name type="scientific">Mycoplasma feriruminatoris</name>
    <dbReference type="NCBI Taxonomy" id="1179777"/>
    <lineage>
        <taxon>Bacteria</taxon>
        <taxon>Bacillati</taxon>
        <taxon>Mycoplasmatota</taxon>
        <taxon>Mollicutes</taxon>
        <taxon>Mycoplasmataceae</taxon>
        <taxon>Mycoplasma</taxon>
    </lineage>
</organism>
<feature type="region of interest" description="Disordered" evidence="1">
    <location>
        <begin position="266"/>
        <end position="298"/>
    </location>
</feature>
<reference evidence="4" key="1">
    <citation type="submission" date="2019-11" db="EMBL/GenBank/DDBJ databases">
        <authorList>
            <person name="Falquet L."/>
            <person name="Falquet L."/>
        </authorList>
    </citation>
    <scope>NUCLEOTIDE SEQUENCE</scope>
    <source>
        <strain evidence="4">8756-13</strain>
    </source>
</reference>
<feature type="signal peptide" evidence="3">
    <location>
        <begin position="1"/>
        <end position="23"/>
    </location>
</feature>
<gene>
    <name evidence="4" type="ORF">MF5295_00125</name>
</gene>
<protein>
    <submittedName>
        <fullName evidence="4">Uncharacterized protein</fullName>
    </submittedName>
</protein>
<evidence type="ECO:0000256" key="2">
    <source>
        <dbReference type="SAM" id="Phobius"/>
    </source>
</evidence>
<feature type="region of interest" description="Disordered" evidence="1">
    <location>
        <begin position="206"/>
        <end position="225"/>
    </location>
</feature>
<dbReference type="Pfam" id="PF03382">
    <property type="entry name" value="DUF285"/>
    <property type="match status" value="1"/>
</dbReference>
<proteinExistence type="predicted"/>
<dbReference type="AlphaFoldDB" id="A0A654IJ09"/>